<protein>
    <submittedName>
        <fullName evidence="3">Anthranilate synthase component II</fullName>
    </submittedName>
</protein>
<dbReference type="PROSITE" id="PS51273">
    <property type="entry name" value="GATASE_TYPE_1"/>
    <property type="match status" value="1"/>
</dbReference>
<reference evidence="4" key="1">
    <citation type="journal article" date="2019" name="Int. J. Syst. Evol. Microbiol.">
        <title>The Global Catalogue of Microorganisms (GCM) 10K type strain sequencing project: providing services to taxonomists for standard genome sequencing and annotation.</title>
        <authorList>
            <consortium name="The Broad Institute Genomics Platform"/>
            <consortium name="The Broad Institute Genome Sequencing Center for Infectious Disease"/>
            <person name="Wu L."/>
            <person name="Ma J."/>
        </authorList>
    </citation>
    <scope>NUCLEOTIDE SEQUENCE [LARGE SCALE GENOMIC DNA]</scope>
    <source>
        <strain evidence="4">KCTC 52449</strain>
    </source>
</reference>
<organism evidence="3 4">
    <name type="scientific">Alteromonas oceani</name>
    <dbReference type="NCBI Taxonomy" id="2071609"/>
    <lineage>
        <taxon>Bacteria</taxon>
        <taxon>Pseudomonadati</taxon>
        <taxon>Pseudomonadota</taxon>
        <taxon>Gammaproteobacteria</taxon>
        <taxon>Alteromonadales</taxon>
        <taxon>Alteromonadaceae</taxon>
        <taxon>Alteromonas/Salinimonas group</taxon>
        <taxon>Alteromonas</taxon>
    </lineage>
</organism>
<accession>A0ABV7JVA7</accession>
<dbReference type="InterPro" id="IPR050472">
    <property type="entry name" value="Anth_synth/Amidotransfase"/>
</dbReference>
<feature type="domain" description="Glutamine amidotransferase" evidence="2">
    <location>
        <begin position="3"/>
        <end position="189"/>
    </location>
</feature>
<dbReference type="InterPro" id="IPR029062">
    <property type="entry name" value="Class_I_gatase-like"/>
</dbReference>
<name>A0ABV7JVA7_9ALTE</name>
<proteinExistence type="predicted"/>
<evidence type="ECO:0000313" key="4">
    <source>
        <dbReference type="Proteomes" id="UP001595477"/>
    </source>
</evidence>
<dbReference type="Gene3D" id="3.40.50.880">
    <property type="match status" value="1"/>
</dbReference>
<evidence type="ECO:0000313" key="3">
    <source>
        <dbReference type="EMBL" id="MFC3202005.1"/>
    </source>
</evidence>
<keyword evidence="4" id="KW-1185">Reference proteome</keyword>
<dbReference type="NCBIfam" id="TIGR00566">
    <property type="entry name" value="trpG_papA"/>
    <property type="match status" value="1"/>
</dbReference>
<dbReference type="PRINTS" id="PR00096">
    <property type="entry name" value="GATASE"/>
</dbReference>
<dbReference type="PANTHER" id="PTHR43418">
    <property type="entry name" value="MULTIFUNCTIONAL TRYPTOPHAN BIOSYNTHESIS PROTEIN-RELATED"/>
    <property type="match status" value="1"/>
</dbReference>
<gene>
    <name evidence="3" type="ORF">ACFOEW_09260</name>
</gene>
<keyword evidence="1" id="KW-0315">Glutamine amidotransferase</keyword>
<comment type="caution">
    <text evidence="3">The sequence shown here is derived from an EMBL/GenBank/DDBJ whole genome shotgun (WGS) entry which is preliminary data.</text>
</comment>
<dbReference type="SUPFAM" id="SSF52317">
    <property type="entry name" value="Class I glutamine amidotransferase-like"/>
    <property type="match status" value="1"/>
</dbReference>
<dbReference type="Proteomes" id="UP001595477">
    <property type="component" value="Unassembled WGS sequence"/>
</dbReference>
<dbReference type="PANTHER" id="PTHR43418:SF4">
    <property type="entry name" value="MULTIFUNCTIONAL TRYPTOPHAN BIOSYNTHESIS PROTEIN"/>
    <property type="match status" value="1"/>
</dbReference>
<evidence type="ECO:0000256" key="1">
    <source>
        <dbReference type="ARBA" id="ARBA00022962"/>
    </source>
</evidence>
<dbReference type="EMBL" id="JBHRSX010000017">
    <property type="protein sequence ID" value="MFC3202005.1"/>
    <property type="molecule type" value="Genomic_DNA"/>
</dbReference>
<sequence>MILLIDNYDSFSHNLARYFQELGCELQVVRNDAITVADIDPARIQAIVISPGPCTPNESGVSLEVIRQFAGIIPIMGVCLGHQAIGQVFGASVTNALQVRHGKLSGVKHNGDSLFTNIPHQFVVTRYHSLVIDPASIPDCLQVIAWSDDGETPEIMAVKHKDLPVWGVQYHPESLLTEYGHQVLLNFLLLAKVVSADADINCVSEFNGQSVTLNNAM</sequence>
<dbReference type="Pfam" id="PF00117">
    <property type="entry name" value="GATase"/>
    <property type="match status" value="1"/>
</dbReference>
<dbReference type="InterPro" id="IPR017926">
    <property type="entry name" value="GATASE"/>
</dbReference>
<evidence type="ECO:0000259" key="2">
    <source>
        <dbReference type="Pfam" id="PF00117"/>
    </source>
</evidence>
<dbReference type="PRINTS" id="PR00097">
    <property type="entry name" value="ANTSNTHASEII"/>
</dbReference>
<dbReference type="CDD" id="cd01743">
    <property type="entry name" value="GATase1_Anthranilate_Synthase"/>
    <property type="match status" value="1"/>
</dbReference>
<dbReference type="InterPro" id="IPR006221">
    <property type="entry name" value="TrpG/PapA_dom"/>
</dbReference>
<dbReference type="RefSeq" id="WP_123327319.1">
    <property type="nucleotide sequence ID" value="NZ_JBHRSX010000017.1"/>
</dbReference>